<dbReference type="Proteomes" id="UP000248329">
    <property type="component" value="Unassembled WGS sequence"/>
</dbReference>
<accession>A0AC61L021</accession>
<evidence type="ECO:0000313" key="1">
    <source>
        <dbReference type="EMBL" id="PXF58203.1"/>
    </source>
</evidence>
<name>A0AC61L021_9EURY</name>
<comment type="caution">
    <text evidence="1">The sequence shown here is derived from an EMBL/GenBank/DDBJ whole genome shotgun (WGS) entry which is preliminary data.</text>
</comment>
<dbReference type="EMBL" id="PQXF01000040">
    <property type="protein sequence ID" value="PXF58203.1"/>
    <property type="molecule type" value="Genomic_DNA"/>
</dbReference>
<sequence length="132" mass="14912">MPGNTNNKRMFTIWRVTAHIIAFTSVTAGVLTSNVIIGAIGIGIGAIILISARQRYRVVTYDERTLEIGRRAANVAFRVFAIGLLVVYMLNRYIHPVIGTMSGEAVGDWLAILVSLMLWCYIGFYFYYRRKM</sequence>
<reference evidence="1" key="1">
    <citation type="submission" date="2018-01" db="EMBL/GenBank/DDBJ databases">
        <authorList>
            <person name="Krukenberg V."/>
        </authorList>
    </citation>
    <scope>NUCLEOTIDE SEQUENCE</scope>
    <source>
        <strain evidence="1">E20ANME2</strain>
    </source>
</reference>
<proteinExistence type="predicted"/>
<evidence type="ECO:0000313" key="2">
    <source>
        <dbReference type="Proteomes" id="UP000248329"/>
    </source>
</evidence>
<protein>
    <submittedName>
        <fullName evidence="1">Uncharacterized protein</fullName>
    </submittedName>
</protein>
<organism evidence="1 2">
    <name type="scientific">Candidatus Methanogaster sp</name>
    <dbReference type="NCBI Taxonomy" id="3386292"/>
    <lineage>
        <taxon>Archaea</taxon>
        <taxon>Methanobacteriati</taxon>
        <taxon>Methanobacteriota</taxon>
        <taxon>Stenosarchaea group</taxon>
        <taxon>Methanomicrobia</taxon>
        <taxon>Methanosarcinales</taxon>
        <taxon>ANME-2 cluster</taxon>
        <taxon>Candidatus Methanogasteraceae</taxon>
        <taxon>Candidatus Methanogaster</taxon>
    </lineage>
</organism>
<gene>
    <name evidence="1" type="ORF">C4B59_13740</name>
</gene>